<dbReference type="AlphaFoldDB" id="A0AAD5WVZ2"/>
<comment type="caution">
    <text evidence="2">The sequence shown here is derived from an EMBL/GenBank/DDBJ whole genome shotgun (WGS) entry which is preliminary data.</text>
</comment>
<feature type="non-terminal residue" evidence="2">
    <location>
        <position position="134"/>
    </location>
</feature>
<reference evidence="2" key="1">
    <citation type="submission" date="2020-05" db="EMBL/GenBank/DDBJ databases">
        <title>Phylogenomic resolution of chytrid fungi.</title>
        <authorList>
            <person name="Stajich J.E."/>
            <person name="Amses K."/>
            <person name="Simmons R."/>
            <person name="Seto K."/>
            <person name="Myers J."/>
            <person name="Bonds A."/>
            <person name="Quandt C.A."/>
            <person name="Barry K."/>
            <person name="Liu P."/>
            <person name="Grigoriev I."/>
            <person name="Longcore J.E."/>
            <person name="James T.Y."/>
        </authorList>
    </citation>
    <scope>NUCLEOTIDE SEQUENCE</scope>
    <source>
        <strain evidence="2">JEL0318</strain>
    </source>
</reference>
<evidence type="ECO:0000313" key="3">
    <source>
        <dbReference type="Proteomes" id="UP001212841"/>
    </source>
</evidence>
<dbReference type="EMBL" id="JADGJD010002857">
    <property type="protein sequence ID" value="KAJ3027743.1"/>
    <property type="molecule type" value="Genomic_DNA"/>
</dbReference>
<evidence type="ECO:0000256" key="1">
    <source>
        <dbReference type="SAM" id="MobiDB-lite"/>
    </source>
</evidence>
<name>A0AAD5WVZ2_9FUNG</name>
<organism evidence="2 3">
    <name type="scientific">Rhizophlyctis rosea</name>
    <dbReference type="NCBI Taxonomy" id="64517"/>
    <lineage>
        <taxon>Eukaryota</taxon>
        <taxon>Fungi</taxon>
        <taxon>Fungi incertae sedis</taxon>
        <taxon>Chytridiomycota</taxon>
        <taxon>Chytridiomycota incertae sedis</taxon>
        <taxon>Chytridiomycetes</taxon>
        <taxon>Rhizophlyctidales</taxon>
        <taxon>Rhizophlyctidaceae</taxon>
        <taxon>Rhizophlyctis</taxon>
    </lineage>
</organism>
<accession>A0AAD5WVZ2</accession>
<gene>
    <name evidence="2" type="ORF">HK097_006092</name>
</gene>
<feature type="region of interest" description="Disordered" evidence="1">
    <location>
        <begin position="1"/>
        <end position="55"/>
    </location>
</feature>
<feature type="compositionally biased region" description="Polar residues" evidence="1">
    <location>
        <begin position="43"/>
        <end position="53"/>
    </location>
</feature>
<sequence length="134" mass="13631">PTSRPRTTEDAPLKSAPTPARPPSAAFAAPTVKKPVERKTRAVSVSNGSTTIGNGAEVKPVVEKSVSRAKSIGGGLYVAFGSSTPAAVVRKMSVRKPAVRAQAKGANPLKPNTSTAPNPVDAMVRASSPESSDG</sequence>
<feature type="region of interest" description="Disordered" evidence="1">
    <location>
        <begin position="98"/>
        <end position="134"/>
    </location>
</feature>
<protein>
    <submittedName>
        <fullName evidence="2">Uncharacterized protein</fullName>
    </submittedName>
</protein>
<keyword evidence="3" id="KW-1185">Reference proteome</keyword>
<dbReference type="Proteomes" id="UP001212841">
    <property type="component" value="Unassembled WGS sequence"/>
</dbReference>
<evidence type="ECO:0000313" key="2">
    <source>
        <dbReference type="EMBL" id="KAJ3027743.1"/>
    </source>
</evidence>
<feature type="compositionally biased region" description="Basic and acidic residues" evidence="1">
    <location>
        <begin position="1"/>
        <end position="12"/>
    </location>
</feature>
<proteinExistence type="predicted"/>